<dbReference type="InterPro" id="IPR051807">
    <property type="entry name" value="Sec-metab_biosynth-assoc"/>
</dbReference>
<feature type="domain" description="YCII-related" evidence="2">
    <location>
        <begin position="1"/>
        <end position="79"/>
    </location>
</feature>
<proteinExistence type="inferred from homology"/>
<dbReference type="InterPro" id="IPR011008">
    <property type="entry name" value="Dimeric_a/b-barrel"/>
</dbReference>
<dbReference type="PANTHER" id="PTHR33606:SF3">
    <property type="entry name" value="PROTEIN YCII"/>
    <property type="match status" value="1"/>
</dbReference>
<evidence type="ECO:0000313" key="4">
    <source>
        <dbReference type="Proteomes" id="UP001237843"/>
    </source>
</evidence>
<evidence type="ECO:0000259" key="2">
    <source>
        <dbReference type="Pfam" id="PF03795"/>
    </source>
</evidence>
<gene>
    <name evidence="3" type="ORF">PT520_11060</name>
</gene>
<evidence type="ECO:0000256" key="1">
    <source>
        <dbReference type="ARBA" id="ARBA00007689"/>
    </source>
</evidence>
<dbReference type="EMBL" id="JAQTJH010000016">
    <property type="protein sequence ID" value="MDK2063061.1"/>
    <property type="molecule type" value="Genomic_DNA"/>
</dbReference>
<dbReference type="PANTHER" id="PTHR33606">
    <property type="entry name" value="PROTEIN YCII"/>
    <property type="match status" value="1"/>
</dbReference>
<sequence>MQYLVIAYDNDGALERRLESREAHIEGARKLMREGKIIDAGALIEDDIMVGSTLFVDFENDEEIDEWLLNEPYVKNNVWNMDEFQMVPVKLLPKN</sequence>
<comment type="similarity">
    <text evidence="1">Belongs to the YciI family.</text>
</comment>
<dbReference type="RefSeq" id="WP_284075086.1">
    <property type="nucleotide sequence ID" value="NZ_JAPRAE010000020.1"/>
</dbReference>
<protein>
    <submittedName>
        <fullName evidence="3">YciI family protein</fullName>
    </submittedName>
</protein>
<dbReference type="Gene3D" id="3.30.70.1060">
    <property type="entry name" value="Dimeric alpha+beta barrel"/>
    <property type="match status" value="1"/>
</dbReference>
<dbReference type="SUPFAM" id="SSF54909">
    <property type="entry name" value="Dimeric alpha+beta barrel"/>
    <property type="match status" value="1"/>
</dbReference>
<dbReference type="Proteomes" id="UP001237843">
    <property type="component" value="Unassembled WGS sequence"/>
</dbReference>
<dbReference type="AlphaFoldDB" id="A0AAW6VST3"/>
<accession>A0AAW6VST3</accession>
<reference evidence="3" key="1">
    <citation type="journal article" date="2023" name="Antibiotics">
        <title>Genomic Characterization of Antibiotic-Resistant Campylobacterales Isolated from Chilean Poultry Meat.</title>
        <authorList>
            <person name="Concha-Toloza M."/>
            <person name="Lopez-Cantillo M."/>
            <person name="Molina-Mora J.A."/>
            <person name="Collado L."/>
        </authorList>
    </citation>
    <scope>NUCLEOTIDE SEQUENCE</scope>
    <source>
        <strain evidence="3">FR1p273A</strain>
    </source>
</reference>
<dbReference type="InterPro" id="IPR005545">
    <property type="entry name" value="YCII"/>
</dbReference>
<organism evidence="3 4">
    <name type="scientific">Aliarcobacter butzleri</name>
    <dbReference type="NCBI Taxonomy" id="28197"/>
    <lineage>
        <taxon>Bacteria</taxon>
        <taxon>Pseudomonadati</taxon>
        <taxon>Campylobacterota</taxon>
        <taxon>Epsilonproteobacteria</taxon>
        <taxon>Campylobacterales</taxon>
        <taxon>Arcobacteraceae</taxon>
        <taxon>Aliarcobacter</taxon>
    </lineage>
</organism>
<evidence type="ECO:0000313" key="3">
    <source>
        <dbReference type="EMBL" id="MDK2063061.1"/>
    </source>
</evidence>
<reference evidence="3" key="2">
    <citation type="submission" date="2023-02" db="EMBL/GenBank/DDBJ databases">
        <authorList>
            <person name="Concha-Toloza M."/>
            <person name="Lopez-Cantillo M."/>
            <person name="Molina-Mora J."/>
            <person name="Collado L."/>
        </authorList>
    </citation>
    <scope>NUCLEOTIDE SEQUENCE</scope>
    <source>
        <strain evidence="3">FR1p273A</strain>
    </source>
</reference>
<dbReference type="Pfam" id="PF03795">
    <property type="entry name" value="YCII"/>
    <property type="match status" value="1"/>
</dbReference>
<comment type="caution">
    <text evidence="3">The sequence shown here is derived from an EMBL/GenBank/DDBJ whole genome shotgun (WGS) entry which is preliminary data.</text>
</comment>
<name>A0AAW6VST3_9BACT</name>